<dbReference type="Proteomes" id="UP000601435">
    <property type="component" value="Unassembled WGS sequence"/>
</dbReference>
<evidence type="ECO:0000313" key="2">
    <source>
        <dbReference type="Proteomes" id="UP000601435"/>
    </source>
</evidence>
<comment type="caution">
    <text evidence="1">The sequence shown here is derived from an EMBL/GenBank/DDBJ whole genome shotgun (WGS) entry which is preliminary data.</text>
</comment>
<protein>
    <submittedName>
        <fullName evidence="1">Uncharacterized protein</fullName>
    </submittedName>
</protein>
<reference evidence="1" key="1">
    <citation type="submission" date="2021-02" db="EMBL/GenBank/DDBJ databases">
        <authorList>
            <person name="Dougan E. K."/>
            <person name="Rhodes N."/>
            <person name="Thang M."/>
            <person name="Chan C."/>
        </authorList>
    </citation>
    <scope>NUCLEOTIDE SEQUENCE</scope>
</reference>
<accession>A0A813BNF4</accession>
<keyword evidence="2" id="KW-1185">Reference proteome</keyword>
<name>A0A813BNF4_9DINO</name>
<proteinExistence type="predicted"/>
<sequence length="109" mass="12354">MLRPFRLRPPCWTASLAFRTTVFLEAPWLRLLQELRPELALTWSPDSVGGTSALPSLALAQDVVASRIAFTGVPEFDPCPYLDDKLRDLYLRPKDFACSFSDLLVYPPR</sequence>
<dbReference type="EMBL" id="CAJNJA010072491">
    <property type="protein sequence ID" value="CAE7907078.1"/>
    <property type="molecule type" value="Genomic_DNA"/>
</dbReference>
<dbReference type="AlphaFoldDB" id="A0A813BNF4"/>
<gene>
    <name evidence="1" type="ORF">SNEC2469_LOCUS30752</name>
</gene>
<organism evidence="1 2">
    <name type="scientific">Symbiodinium necroappetens</name>
    <dbReference type="NCBI Taxonomy" id="1628268"/>
    <lineage>
        <taxon>Eukaryota</taxon>
        <taxon>Sar</taxon>
        <taxon>Alveolata</taxon>
        <taxon>Dinophyceae</taxon>
        <taxon>Suessiales</taxon>
        <taxon>Symbiodiniaceae</taxon>
        <taxon>Symbiodinium</taxon>
    </lineage>
</organism>
<evidence type="ECO:0000313" key="1">
    <source>
        <dbReference type="EMBL" id="CAE7907078.1"/>
    </source>
</evidence>
<feature type="non-terminal residue" evidence="1">
    <location>
        <position position="1"/>
    </location>
</feature>